<evidence type="ECO:0000313" key="2">
    <source>
        <dbReference type="Proteomes" id="UP000240883"/>
    </source>
</evidence>
<gene>
    <name evidence="1" type="ORF">BS50DRAFT_574336</name>
</gene>
<name>A0A2T2NK53_CORCC</name>
<keyword evidence="2" id="KW-1185">Reference proteome</keyword>
<organism evidence="1 2">
    <name type="scientific">Corynespora cassiicola Philippines</name>
    <dbReference type="NCBI Taxonomy" id="1448308"/>
    <lineage>
        <taxon>Eukaryota</taxon>
        <taxon>Fungi</taxon>
        <taxon>Dikarya</taxon>
        <taxon>Ascomycota</taxon>
        <taxon>Pezizomycotina</taxon>
        <taxon>Dothideomycetes</taxon>
        <taxon>Pleosporomycetidae</taxon>
        <taxon>Pleosporales</taxon>
        <taxon>Corynesporascaceae</taxon>
        <taxon>Corynespora</taxon>
    </lineage>
</organism>
<protein>
    <submittedName>
        <fullName evidence="1">Uncharacterized protein</fullName>
    </submittedName>
</protein>
<reference evidence="1 2" key="1">
    <citation type="journal article" date="2018" name="Front. Microbiol.">
        <title>Genome-Wide Analysis of Corynespora cassiicola Leaf Fall Disease Putative Effectors.</title>
        <authorList>
            <person name="Lopez D."/>
            <person name="Ribeiro S."/>
            <person name="Label P."/>
            <person name="Fumanal B."/>
            <person name="Venisse J.S."/>
            <person name="Kohler A."/>
            <person name="de Oliveira R.R."/>
            <person name="Labutti K."/>
            <person name="Lipzen A."/>
            <person name="Lail K."/>
            <person name="Bauer D."/>
            <person name="Ohm R.A."/>
            <person name="Barry K.W."/>
            <person name="Spatafora J."/>
            <person name="Grigoriev I.V."/>
            <person name="Martin F.M."/>
            <person name="Pujade-Renaud V."/>
        </authorList>
    </citation>
    <scope>NUCLEOTIDE SEQUENCE [LARGE SCALE GENOMIC DNA]</scope>
    <source>
        <strain evidence="1 2">Philippines</strain>
    </source>
</reference>
<evidence type="ECO:0000313" key="1">
    <source>
        <dbReference type="EMBL" id="PSN65825.1"/>
    </source>
</evidence>
<dbReference type="Proteomes" id="UP000240883">
    <property type="component" value="Unassembled WGS sequence"/>
</dbReference>
<dbReference type="EMBL" id="KZ678136">
    <property type="protein sequence ID" value="PSN65825.1"/>
    <property type="molecule type" value="Genomic_DNA"/>
</dbReference>
<sequence length="61" mass="6580">MTTHHSPISASCLHSPANFYARTTPCTTFPSLGSFHDTHPSLLPKSLISAQPFQPSTDPSK</sequence>
<accession>A0A2T2NK53</accession>
<proteinExistence type="predicted"/>
<dbReference type="AlphaFoldDB" id="A0A2T2NK53"/>